<dbReference type="AlphaFoldDB" id="Q9ZIZ0"/>
<accession>Q9ZIZ0</accession>
<organism evidence="1">
    <name type="scientific">Borreliella burgdorferi</name>
    <name type="common">Lyme disease spirochete</name>
    <name type="synonym">Borrelia burgdorferi</name>
    <dbReference type="NCBI Taxonomy" id="139"/>
    <lineage>
        <taxon>Bacteria</taxon>
        <taxon>Pseudomonadati</taxon>
        <taxon>Spirochaetota</taxon>
        <taxon>Spirochaetia</taxon>
        <taxon>Spirochaetales</taxon>
        <taxon>Borreliaceae</taxon>
        <taxon>Borreliella</taxon>
    </lineage>
</organism>
<proteinExistence type="predicted"/>
<reference evidence="1" key="1">
    <citation type="submission" date="1997-05" db="EMBL/GenBank/DDBJ databases">
        <title>G4B clone from Borrelia burgdorferi.</title>
        <authorList>
            <person name="Feng S."/>
            <person name="Chen G."/>
            <person name="Barthold S."/>
        </authorList>
    </citation>
    <scope>NUCLEOTIDE SEQUENCE</scope>
    <source>
        <strain evidence="1">N40</strain>
    </source>
</reference>
<dbReference type="EMBL" id="AF005055">
    <property type="protein sequence ID" value="AAD01228.1"/>
    <property type="molecule type" value="Genomic_DNA"/>
</dbReference>
<evidence type="ECO:0000313" key="1">
    <source>
        <dbReference type="EMBL" id="AAD01228.1"/>
    </source>
</evidence>
<name>Q9ZIZ0_BORBG</name>
<sequence length="94" mass="10760">MSSVFPIISADRLFFEIILFFKLSNLFAISFKDSVSVFAFCQNSLPVIPFCNSFKYSFNFSFDLDLNIAKRCPLGINKDLKSFFKLSVISFNLS</sequence>
<protein>
    <submittedName>
        <fullName evidence="1">Uncharacterized protein</fullName>
    </submittedName>
</protein>